<protein>
    <submittedName>
        <fullName evidence="1">Uncharacterized protein</fullName>
    </submittedName>
</protein>
<dbReference type="EMBL" id="QKKF02035262">
    <property type="protein sequence ID" value="RZF33021.1"/>
    <property type="molecule type" value="Genomic_DNA"/>
</dbReference>
<organism evidence="1 2">
    <name type="scientific">Laodelphax striatellus</name>
    <name type="common">Small brown planthopper</name>
    <name type="synonym">Delphax striatella</name>
    <dbReference type="NCBI Taxonomy" id="195883"/>
    <lineage>
        <taxon>Eukaryota</taxon>
        <taxon>Metazoa</taxon>
        <taxon>Ecdysozoa</taxon>
        <taxon>Arthropoda</taxon>
        <taxon>Hexapoda</taxon>
        <taxon>Insecta</taxon>
        <taxon>Pterygota</taxon>
        <taxon>Neoptera</taxon>
        <taxon>Paraneoptera</taxon>
        <taxon>Hemiptera</taxon>
        <taxon>Auchenorrhyncha</taxon>
        <taxon>Fulgoroidea</taxon>
        <taxon>Delphacidae</taxon>
        <taxon>Criomorphinae</taxon>
        <taxon>Laodelphax</taxon>
    </lineage>
</organism>
<name>A0A482WIL6_LAOST</name>
<dbReference type="AlphaFoldDB" id="A0A482WIL6"/>
<evidence type="ECO:0000313" key="2">
    <source>
        <dbReference type="Proteomes" id="UP000291343"/>
    </source>
</evidence>
<evidence type="ECO:0000313" key="1">
    <source>
        <dbReference type="EMBL" id="RZF33021.1"/>
    </source>
</evidence>
<accession>A0A482WIL6</accession>
<sequence length="84" mass="9513">MKDVEYVGVQVLREEQRLQGARVGLHLFVVQQKHLLQSAYCPPVPVCVEVLVVSVTPAITQSYILLTKQYSEKIISYILLTTKL</sequence>
<keyword evidence="2" id="KW-1185">Reference proteome</keyword>
<reference evidence="1 2" key="1">
    <citation type="journal article" date="2017" name="Gigascience">
        <title>Genome sequence of the small brown planthopper, Laodelphax striatellus.</title>
        <authorList>
            <person name="Zhu J."/>
            <person name="Jiang F."/>
            <person name="Wang X."/>
            <person name="Yang P."/>
            <person name="Bao Y."/>
            <person name="Zhao W."/>
            <person name="Wang W."/>
            <person name="Lu H."/>
            <person name="Wang Q."/>
            <person name="Cui N."/>
            <person name="Li J."/>
            <person name="Chen X."/>
            <person name="Luo L."/>
            <person name="Yu J."/>
            <person name="Kang L."/>
            <person name="Cui F."/>
        </authorList>
    </citation>
    <scope>NUCLEOTIDE SEQUENCE [LARGE SCALE GENOMIC DNA]</scope>
    <source>
        <strain evidence="1">Lst14</strain>
    </source>
</reference>
<comment type="caution">
    <text evidence="1">The sequence shown here is derived from an EMBL/GenBank/DDBJ whole genome shotgun (WGS) entry which is preliminary data.</text>
</comment>
<gene>
    <name evidence="1" type="ORF">LSTR_LSTR007582</name>
</gene>
<dbReference type="InParanoid" id="A0A482WIL6"/>
<dbReference type="Proteomes" id="UP000291343">
    <property type="component" value="Unassembled WGS sequence"/>
</dbReference>
<proteinExistence type="predicted"/>